<name>A0A8J3JNP2_9ACTN</name>
<reference evidence="2 3" key="1">
    <citation type="submission" date="2021-01" db="EMBL/GenBank/DDBJ databases">
        <title>Whole genome shotgun sequence of Catellatospora bangladeshensis NBRC 107357.</title>
        <authorList>
            <person name="Komaki H."/>
            <person name="Tamura T."/>
        </authorList>
    </citation>
    <scope>NUCLEOTIDE SEQUENCE [LARGE SCALE GENOMIC DNA]</scope>
    <source>
        <strain evidence="2 3">NBRC 107357</strain>
    </source>
</reference>
<dbReference type="Gene3D" id="3.40.50.2000">
    <property type="entry name" value="Glycogen Phosphorylase B"/>
    <property type="match status" value="2"/>
</dbReference>
<dbReference type="AlphaFoldDB" id="A0A8J3JNP2"/>
<dbReference type="CDD" id="cd03784">
    <property type="entry name" value="GT1_Gtf-like"/>
    <property type="match status" value="1"/>
</dbReference>
<dbReference type="RefSeq" id="WP_203744016.1">
    <property type="nucleotide sequence ID" value="NZ_BONF01000009.1"/>
</dbReference>
<accession>A0A8J3JNP2</accession>
<dbReference type="GO" id="GO:0016758">
    <property type="term" value="F:hexosyltransferase activity"/>
    <property type="evidence" value="ECO:0007669"/>
    <property type="project" value="UniProtKB-ARBA"/>
</dbReference>
<protein>
    <recommendedName>
        <fullName evidence="1">Erythromycin biosynthesis protein CIII-like C-terminal domain-containing protein</fullName>
    </recommendedName>
</protein>
<dbReference type="GO" id="GO:0017000">
    <property type="term" value="P:antibiotic biosynthetic process"/>
    <property type="evidence" value="ECO:0007669"/>
    <property type="project" value="UniProtKB-ARBA"/>
</dbReference>
<evidence type="ECO:0000313" key="2">
    <source>
        <dbReference type="EMBL" id="GIF80469.1"/>
    </source>
</evidence>
<organism evidence="2 3">
    <name type="scientific">Catellatospora bangladeshensis</name>
    <dbReference type="NCBI Taxonomy" id="310355"/>
    <lineage>
        <taxon>Bacteria</taxon>
        <taxon>Bacillati</taxon>
        <taxon>Actinomycetota</taxon>
        <taxon>Actinomycetes</taxon>
        <taxon>Micromonosporales</taxon>
        <taxon>Micromonosporaceae</taxon>
        <taxon>Catellatospora</taxon>
    </lineage>
</organism>
<dbReference type="EMBL" id="BONF01000009">
    <property type="protein sequence ID" value="GIF80469.1"/>
    <property type="molecule type" value="Genomic_DNA"/>
</dbReference>
<keyword evidence="3" id="KW-1185">Reference proteome</keyword>
<proteinExistence type="predicted"/>
<comment type="caution">
    <text evidence="2">The sequence shown here is derived from an EMBL/GenBank/DDBJ whole genome shotgun (WGS) entry which is preliminary data.</text>
</comment>
<dbReference type="SUPFAM" id="SSF53756">
    <property type="entry name" value="UDP-Glycosyltransferase/glycogen phosphorylase"/>
    <property type="match status" value="1"/>
</dbReference>
<gene>
    <name evidence="2" type="ORF">Cba03nite_18180</name>
</gene>
<dbReference type="InterPro" id="IPR050426">
    <property type="entry name" value="Glycosyltransferase_28"/>
</dbReference>
<dbReference type="GO" id="GO:0008194">
    <property type="term" value="F:UDP-glycosyltransferase activity"/>
    <property type="evidence" value="ECO:0007669"/>
    <property type="project" value="InterPro"/>
</dbReference>
<dbReference type="PANTHER" id="PTHR48050:SF13">
    <property type="entry name" value="STEROL 3-BETA-GLUCOSYLTRANSFERASE UGT80A2"/>
    <property type="match status" value="1"/>
</dbReference>
<dbReference type="PANTHER" id="PTHR48050">
    <property type="entry name" value="STEROL 3-BETA-GLUCOSYLTRANSFERASE"/>
    <property type="match status" value="1"/>
</dbReference>
<dbReference type="Pfam" id="PF06722">
    <property type="entry name" value="EryCIII-like_C"/>
    <property type="match status" value="1"/>
</dbReference>
<sequence>MTSILLVPFHPPGHAEPMAALAGQLRAAGHEVTTFSEETASRWCPDAPIPPHLYSADSATLFRHIFLGDLEAMVRDIVDLAYDCGAELIVADVMAAGGALAAQRIDLPWVSLSFSPVPALDSYRTFLPPHAVDSFAPHRVLAALGLPDDDVSLLGRTSPQLHLIPTTPRFAGAHRLPDEVALVGPFTEVPTPRTRPGGRPVVVVSASTNAPINLGVRALVQDRYVAAAVQALAGLPVDGLVTHGGAGLAPTGPIPDNVRLLGRTPHDELFDRASAVVTHAGWGTVCRALVRGLPLVLVPIFADQPYIATRCAELGLGIALDADTVTATELRDAIRAVVEEPRYRNAAQEVAGELRAMAPLATAADLITASLQPSEG</sequence>
<dbReference type="Proteomes" id="UP000601223">
    <property type="component" value="Unassembled WGS sequence"/>
</dbReference>
<dbReference type="InterPro" id="IPR002213">
    <property type="entry name" value="UDP_glucos_trans"/>
</dbReference>
<feature type="domain" description="Erythromycin biosynthesis protein CIII-like C-terminal" evidence="1">
    <location>
        <begin position="251"/>
        <end position="356"/>
    </location>
</feature>
<dbReference type="InterPro" id="IPR010610">
    <property type="entry name" value="EryCIII-like_C"/>
</dbReference>
<evidence type="ECO:0000259" key="1">
    <source>
        <dbReference type="Pfam" id="PF06722"/>
    </source>
</evidence>
<evidence type="ECO:0000313" key="3">
    <source>
        <dbReference type="Proteomes" id="UP000601223"/>
    </source>
</evidence>